<keyword evidence="1" id="KW-0812">Transmembrane</keyword>
<dbReference type="KEGG" id="llh:I41_05780"/>
<dbReference type="Proteomes" id="UP000317909">
    <property type="component" value="Chromosome"/>
</dbReference>
<keyword evidence="1" id="KW-0472">Membrane</keyword>
<accession>A0A517TSR8</accession>
<dbReference type="SUPFAM" id="SSF63446">
    <property type="entry name" value="Type I dockerin domain"/>
    <property type="match status" value="1"/>
</dbReference>
<gene>
    <name evidence="2" type="ORF">I41_05780</name>
</gene>
<protein>
    <recommendedName>
        <fullName evidence="4">LamG-like jellyroll fold domain-containing protein</fullName>
    </recommendedName>
</protein>
<reference evidence="2 3" key="1">
    <citation type="submission" date="2019-02" db="EMBL/GenBank/DDBJ databases">
        <title>Deep-cultivation of Planctomycetes and their phenomic and genomic characterization uncovers novel biology.</title>
        <authorList>
            <person name="Wiegand S."/>
            <person name="Jogler M."/>
            <person name="Boedeker C."/>
            <person name="Pinto D."/>
            <person name="Vollmers J."/>
            <person name="Rivas-Marin E."/>
            <person name="Kohn T."/>
            <person name="Peeters S.H."/>
            <person name="Heuer A."/>
            <person name="Rast P."/>
            <person name="Oberbeckmann S."/>
            <person name="Bunk B."/>
            <person name="Jeske O."/>
            <person name="Meyerdierks A."/>
            <person name="Storesund J.E."/>
            <person name="Kallscheuer N."/>
            <person name="Luecker S."/>
            <person name="Lage O.M."/>
            <person name="Pohl T."/>
            <person name="Merkel B.J."/>
            <person name="Hornburger P."/>
            <person name="Mueller R.-W."/>
            <person name="Bruemmer F."/>
            <person name="Labrenz M."/>
            <person name="Spormann A.M."/>
            <person name="Op den Camp H."/>
            <person name="Overmann J."/>
            <person name="Amann R."/>
            <person name="Jetten M.S.M."/>
            <person name="Mascher T."/>
            <person name="Medema M.H."/>
            <person name="Devos D.P."/>
            <person name="Kaster A.-K."/>
            <person name="Ovreas L."/>
            <person name="Rohde M."/>
            <person name="Galperin M.Y."/>
            <person name="Jogler C."/>
        </authorList>
    </citation>
    <scope>NUCLEOTIDE SEQUENCE [LARGE SCALE GENOMIC DNA]</scope>
    <source>
        <strain evidence="2 3">I41</strain>
    </source>
</reference>
<dbReference type="Pfam" id="PF13385">
    <property type="entry name" value="Laminin_G_3"/>
    <property type="match status" value="1"/>
</dbReference>
<keyword evidence="3" id="KW-1185">Reference proteome</keyword>
<dbReference type="EMBL" id="CP036339">
    <property type="protein sequence ID" value="QDT71421.1"/>
    <property type="molecule type" value="Genomic_DNA"/>
</dbReference>
<dbReference type="InterPro" id="IPR036439">
    <property type="entry name" value="Dockerin_dom_sf"/>
</dbReference>
<keyword evidence="1" id="KW-1133">Transmembrane helix</keyword>
<dbReference type="AlphaFoldDB" id="A0A517TSR8"/>
<dbReference type="Gene3D" id="2.60.120.200">
    <property type="match status" value="1"/>
</dbReference>
<evidence type="ECO:0008006" key="4">
    <source>
        <dbReference type="Google" id="ProtNLM"/>
    </source>
</evidence>
<dbReference type="OrthoDB" id="220360at2"/>
<evidence type="ECO:0000256" key="1">
    <source>
        <dbReference type="SAM" id="Phobius"/>
    </source>
</evidence>
<feature type="transmembrane region" description="Helical" evidence="1">
    <location>
        <begin position="342"/>
        <end position="367"/>
    </location>
</feature>
<dbReference type="Gene3D" id="1.10.1330.10">
    <property type="entry name" value="Dockerin domain"/>
    <property type="match status" value="2"/>
</dbReference>
<organism evidence="2 3">
    <name type="scientific">Lacipirellula limnantheis</name>
    <dbReference type="NCBI Taxonomy" id="2528024"/>
    <lineage>
        <taxon>Bacteria</taxon>
        <taxon>Pseudomonadati</taxon>
        <taxon>Planctomycetota</taxon>
        <taxon>Planctomycetia</taxon>
        <taxon>Pirellulales</taxon>
        <taxon>Lacipirellulaceae</taxon>
        <taxon>Lacipirellula</taxon>
    </lineage>
</organism>
<dbReference type="InterPro" id="IPR013424">
    <property type="entry name" value="Ice-binding_C"/>
</dbReference>
<feature type="transmembrane region" description="Helical" evidence="1">
    <location>
        <begin position="307"/>
        <end position="330"/>
    </location>
</feature>
<dbReference type="InterPro" id="IPR013320">
    <property type="entry name" value="ConA-like_dom_sf"/>
</dbReference>
<evidence type="ECO:0000313" key="2">
    <source>
        <dbReference type="EMBL" id="QDT71421.1"/>
    </source>
</evidence>
<dbReference type="GO" id="GO:0000272">
    <property type="term" value="P:polysaccharide catabolic process"/>
    <property type="evidence" value="ECO:0007669"/>
    <property type="project" value="InterPro"/>
</dbReference>
<dbReference type="SUPFAM" id="SSF49899">
    <property type="entry name" value="Concanavalin A-like lectins/glucanases"/>
    <property type="match status" value="1"/>
</dbReference>
<name>A0A517TSR8_9BACT</name>
<dbReference type="NCBIfam" id="TIGR02595">
    <property type="entry name" value="PEP_CTERM"/>
    <property type="match status" value="1"/>
</dbReference>
<dbReference type="RefSeq" id="WP_145430684.1">
    <property type="nucleotide sequence ID" value="NZ_CP036339.1"/>
</dbReference>
<proteinExistence type="predicted"/>
<sequence>MCRRLVLAMAGILLLGGAHGVPAYAVLNPLAYYHLGEDDAGATTGGTVVTTVDSLGLTPGIEMTPLLGSNALKYSSDKPSFLSSTRSIAFDASEETLSSVATKWYEGTGSFRWGMEVFLKPDASMAGRESIFFTNGTQFTMGITPEGFFYVNQTGPGTTAVKYGEWQHVAFTTSGSFWQIYVDGVPQFPTLPNFTYGAPGGTATLGSSNGAEVETSYTGLMDEHRVFSWTGGFNPNELLWFSGRKAGDVNEDGLVNSADYDIWRANVGVDLTPLTALQGRALGDLNGDRQINLADFGLIKSNKSPGAVLAVPEPAGAAILLTGIGIVALRQRRRLAARTCKTVAMLGLVAAIMGAASTASAQAVAVWGGGNGNWNDANWSGGSGPGGRPGAGDSITLPPTTGTLTVSSNLGLSFDKVIQQGGILDITPSGSLDLTGVFENGRGAGPNGGEIRVAGSLTIGGELDVAYDVAGRVRVLASGMLNIAGNMDTWWTGAGIVDLTGGSTNVTVGATYYWGPSATINANINSAAFAPIKVNTELSIQGGTLNVNFTDGFVPTTSNSWTLFDAAARAGAITNVNGNGLAPGTRLAVNYGAGGTLGQVVTIDVDSTLNLKVNQSTGVITLENPAAGATAMNIDGYIIRSASNSLVPGSFTGVGSVGWLPGTAPSQSAKLISETNFNGSLNLTQGGSYPLGAIFASGGSQDLSLEFHLASGETLVGTVQYIGTPGFAADFNSNGFVDGADLALWKIGYGKASGAVKSDGDFNLDGRVDGADFLGWQRQFGSGTPPIAAIPEPGSVLLAAMSALVVAGVRKQRS</sequence>
<evidence type="ECO:0000313" key="3">
    <source>
        <dbReference type="Proteomes" id="UP000317909"/>
    </source>
</evidence>